<organism evidence="2 3">
    <name type="scientific">Paragonimus westermani</name>
    <dbReference type="NCBI Taxonomy" id="34504"/>
    <lineage>
        <taxon>Eukaryota</taxon>
        <taxon>Metazoa</taxon>
        <taxon>Spiralia</taxon>
        <taxon>Lophotrochozoa</taxon>
        <taxon>Platyhelminthes</taxon>
        <taxon>Trematoda</taxon>
        <taxon>Digenea</taxon>
        <taxon>Plagiorchiida</taxon>
        <taxon>Troglotremata</taxon>
        <taxon>Troglotrematidae</taxon>
        <taxon>Paragonimus</taxon>
    </lineage>
</organism>
<evidence type="ECO:0000256" key="1">
    <source>
        <dbReference type="SAM" id="MobiDB-lite"/>
    </source>
</evidence>
<accession>A0A5J4NE96</accession>
<feature type="non-terminal residue" evidence="2">
    <location>
        <position position="1"/>
    </location>
</feature>
<feature type="compositionally biased region" description="Low complexity" evidence="1">
    <location>
        <begin position="137"/>
        <end position="163"/>
    </location>
</feature>
<sequence length="303" mass="33774">TLLAFKIVLNQRIICPFALSHLADLRKNCLDVLTTQTNSLKELVPTIRNLLLEEATTLEKYLQEIQESIFTNVLHPYNPTGDCKREAPRSDPIQVIEYGEAKTKPSTRSVVPKIGKLNRCKLSAKEHSGSVSRHQTPDTSSTSPRSSLSATSSASISPRSLPDAKLSPNSNGSTTPSESENWSGHPVIRERLTPCAKALLKKSSHRLVFKGEHDRASPQNLEGKHLLTLPRLNTTTTTTVNGHLIRIPAQNMTSAPRPNTIEFKQEPVITGLHRFNSAQKFRQMVLQTRQQLTKNRITEDEHT</sequence>
<keyword evidence="3" id="KW-1185">Reference proteome</keyword>
<gene>
    <name evidence="2" type="ORF">DEA37_0014939</name>
</gene>
<dbReference type="AlphaFoldDB" id="A0A5J4NE96"/>
<dbReference type="EMBL" id="QNGE01003558">
    <property type="protein sequence ID" value="KAA3673887.1"/>
    <property type="molecule type" value="Genomic_DNA"/>
</dbReference>
<evidence type="ECO:0000313" key="2">
    <source>
        <dbReference type="EMBL" id="KAA3673887.1"/>
    </source>
</evidence>
<feature type="region of interest" description="Disordered" evidence="1">
    <location>
        <begin position="123"/>
        <end position="186"/>
    </location>
</feature>
<dbReference type="Proteomes" id="UP000324629">
    <property type="component" value="Unassembled WGS sequence"/>
</dbReference>
<feature type="compositionally biased region" description="Polar residues" evidence="1">
    <location>
        <begin position="167"/>
        <end position="182"/>
    </location>
</feature>
<proteinExistence type="predicted"/>
<evidence type="ECO:0000313" key="3">
    <source>
        <dbReference type="Proteomes" id="UP000324629"/>
    </source>
</evidence>
<name>A0A5J4NE96_9TREM</name>
<protein>
    <submittedName>
        <fullName evidence="2">Uncharacterized protein</fullName>
    </submittedName>
</protein>
<reference evidence="2 3" key="1">
    <citation type="journal article" date="2019" name="Gigascience">
        <title>Whole-genome sequence of the oriental lung fluke Paragonimus westermani.</title>
        <authorList>
            <person name="Oey H."/>
            <person name="Zakrzewski M."/>
            <person name="Narain K."/>
            <person name="Devi K.R."/>
            <person name="Agatsuma T."/>
            <person name="Nawaratna S."/>
            <person name="Gobert G.N."/>
            <person name="Jones M.K."/>
            <person name="Ragan M.A."/>
            <person name="McManus D.P."/>
            <person name="Krause L."/>
        </authorList>
    </citation>
    <scope>NUCLEOTIDE SEQUENCE [LARGE SCALE GENOMIC DNA]</scope>
    <source>
        <strain evidence="2 3">IND2009</strain>
    </source>
</reference>
<comment type="caution">
    <text evidence="2">The sequence shown here is derived from an EMBL/GenBank/DDBJ whole genome shotgun (WGS) entry which is preliminary data.</text>
</comment>